<proteinExistence type="predicted"/>
<feature type="compositionally biased region" description="Basic and acidic residues" evidence="1">
    <location>
        <begin position="72"/>
        <end position="89"/>
    </location>
</feature>
<dbReference type="Proteomes" id="UP001549921">
    <property type="component" value="Unassembled WGS sequence"/>
</dbReference>
<evidence type="ECO:0000313" key="2">
    <source>
        <dbReference type="EMBL" id="KAL0832129.1"/>
    </source>
</evidence>
<reference evidence="2 3" key="1">
    <citation type="submission" date="2024-06" db="EMBL/GenBank/DDBJ databases">
        <title>A chromosome-level genome assembly of beet webworm, Loxostege sticticalis.</title>
        <authorList>
            <person name="Zhang Y."/>
        </authorList>
    </citation>
    <scope>NUCLEOTIDE SEQUENCE [LARGE SCALE GENOMIC DNA]</scope>
    <source>
        <strain evidence="2">AQ028</strain>
        <tissue evidence="2">Male pupae</tissue>
    </source>
</reference>
<comment type="caution">
    <text evidence="2">The sequence shown here is derived from an EMBL/GenBank/DDBJ whole genome shotgun (WGS) entry which is preliminary data.</text>
</comment>
<gene>
    <name evidence="2" type="ORF">ABMA28_001595</name>
</gene>
<dbReference type="AlphaFoldDB" id="A0ABD0T2A1"/>
<feature type="region of interest" description="Disordered" evidence="1">
    <location>
        <begin position="49"/>
        <end position="99"/>
    </location>
</feature>
<dbReference type="EMBL" id="JBEDNZ010000011">
    <property type="protein sequence ID" value="KAL0832129.1"/>
    <property type="molecule type" value="Genomic_DNA"/>
</dbReference>
<accession>A0ABD0T2A1</accession>
<protein>
    <submittedName>
        <fullName evidence="2">Uncharacterized protein</fullName>
    </submittedName>
</protein>
<sequence length="133" mass="15201">MDSELIKKVADHMVQRTALKHATYSNPYHPEDSIVILNEETAANARIDENIEKENDNFVSGGEEANEDQLTESDKPKNSGVKVEKKTIRNENLTTQRPKYPLIRNNFADKEVKVPKESTFKSIQRRFVLKGSN</sequence>
<evidence type="ECO:0000313" key="3">
    <source>
        <dbReference type="Proteomes" id="UP001549921"/>
    </source>
</evidence>
<organism evidence="2 3">
    <name type="scientific">Loxostege sticticalis</name>
    <name type="common">Beet webworm moth</name>
    <dbReference type="NCBI Taxonomy" id="481309"/>
    <lineage>
        <taxon>Eukaryota</taxon>
        <taxon>Metazoa</taxon>
        <taxon>Ecdysozoa</taxon>
        <taxon>Arthropoda</taxon>
        <taxon>Hexapoda</taxon>
        <taxon>Insecta</taxon>
        <taxon>Pterygota</taxon>
        <taxon>Neoptera</taxon>
        <taxon>Endopterygota</taxon>
        <taxon>Lepidoptera</taxon>
        <taxon>Glossata</taxon>
        <taxon>Ditrysia</taxon>
        <taxon>Pyraloidea</taxon>
        <taxon>Crambidae</taxon>
        <taxon>Pyraustinae</taxon>
        <taxon>Loxostege</taxon>
    </lineage>
</organism>
<evidence type="ECO:0000256" key="1">
    <source>
        <dbReference type="SAM" id="MobiDB-lite"/>
    </source>
</evidence>
<name>A0ABD0T2A1_LOXSC</name>